<proteinExistence type="predicted"/>
<evidence type="ECO:0000313" key="1">
    <source>
        <dbReference type="EMBL" id="TMI80442.1"/>
    </source>
</evidence>
<dbReference type="Gene3D" id="3.30.300.20">
    <property type="match status" value="1"/>
</dbReference>
<dbReference type="Proteomes" id="UP000318093">
    <property type="component" value="Unassembled WGS sequence"/>
</dbReference>
<evidence type="ECO:0000313" key="2">
    <source>
        <dbReference type="Proteomes" id="UP000318093"/>
    </source>
</evidence>
<accession>A0A537JAS0</accession>
<dbReference type="AlphaFoldDB" id="A0A537JAS0"/>
<protein>
    <recommendedName>
        <fullName evidence="3">OsmC family protein</fullName>
    </recommendedName>
</protein>
<organism evidence="1 2">
    <name type="scientific">Candidatus Segetimicrobium genomatis</name>
    <dbReference type="NCBI Taxonomy" id="2569760"/>
    <lineage>
        <taxon>Bacteria</taxon>
        <taxon>Bacillati</taxon>
        <taxon>Candidatus Sysuimicrobiota</taxon>
        <taxon>Candidatus Sysuimicrobiia</taxon>
        <taxon>Candidatus Sysuimicrobiales</taxon>
        <taxon>Candidatus Segetimicrobiaceae</taxon>
        <taxon>Candidatus Segetimicrobium</taxon>
    </lineage>
</organism>
<name>A0A537JAS0_9BACT</name>
<dbReference type="InterPro" id="IPR003718">
    <property type="entry name" value="OsmC/Ohr_fam"/>
</dbReference>
<dbReference type="SUPFAM" id="SSF82784">
    <property type="entry name" value="OsmC-like"/>
    <property type="match status" value="1"/>
</dbReference>
<gene>
    <name evidence="1" type="ORF">E6H03_08390</name>
</gene>
<dbReference type="InterPro" id="IPR015946">
    <property type="entry name" value="KH_dom-like_a/b"/>
</dbReference>
<dbReference type="InterPro" id="IPR036102">
    <property type="entry name" value="OsmC/Ohrsf"/>
</dbReference>
<sequence length="116" mass="12445">MAEHNMVDTVRTRSIGLPGRALNSARTHHFVLDSSSGPSEALTNSEAFLAGISSCGVTLIEKYAKEAGMAVTGMEITITGTRAANPARFQAIAMRFEIHGVDKAAADRLVEVWQTR</sequence>
<dbReference type="Pfam" id="PF02566">
    <property type="entry name" value="OsmC"/>
    <property type="match status" value="1"/>
</dbReference>
<reference evidence="1 2" key="1">
    <citation type="journal article" date="2019" name="Nat. Microbiol.">
        <title>Mediterranean grassland soil C-N compound turnover is dependent on rainfall and depth, and is mediated by genomically divergent microorganisms.</title>
        <authorList>
            <person name="Diamond S."/>
            <person name="Andeer P.F."/>
            <person name="Li Z."/>
            <person name="Crits-Christoph A."/>
            <person name="Burstein D."/>
            <person name="Anantharaman K."/>
            <person name="Lane K.R."/>
            <person name="Thomas B.C."/>
            <person name="Pan C."/>
            <person name="Northen T.R."/>
            <person name="Banfield J.F."/>
        </authorList>
    </citation>
    <scope>NUCLEOTIDE SEQUENCE [LARGE SCALE GENOMIC DNA]</scope>
    <source>
        <strain evidence="1">NP_6</strain>
    </source>
</reference>
<evidence type="ECO:0008006" key="3">
    <source>
        <dbReference type="Google" id="ProtNLM"/>
    </source>
</evidence>
<dbReference type="EMBL" id="VBAN01000260">
    <property type="protein sequence ID" value="TMI80442.1"/>
    <property type="molecule type" value="Genomic_DNA"/>
</dbReference>
<comment type="caution">
    <text evidence="1">The sequence shown here is derived from an EMBL/GenBank/DDBJ whole genome shotgun (WGS) entry which is preliminary data.</text>
</comment>